<feature type="domain" description="Amine oxidase" evidence="7">
    <location>
        <begin position="17"/>
        <end position="131"/>
    </location>
</feature>
<dbReference type="Proteomes" id="UP000538147">
    <property type="component" value="Unassembled WGS sequence"/>
</dbReference>
<sequence length="135" mass="13941">MWTDTVAGRLFPLRNGADGAVTSLLAFVSGRRAEALDAMPEVAAMQAVQSSIETLQPEARGALKPLRLVSWGRNSLAGGAYACWAPGQIGACADAIGQAAGRLVFAGEHTARVARGMEGAMESGERAAIDVMGLL</sequence>
<evidence type="ECO:0000256" key="2">
    <source>
        <dbReference type="ARBA" id="ARBA00005833"/>
    </source>
</evidence>
<dbReference type="SUPFAM" id="SSF54373">
    <property type="entry name" value="FAD-linked reductases, C-terminal domain"/>
    <property type="match status" value="1"/>
</dbReference>
<dbReference type="SUPFAM" id="SSF51905">
    <property type="entry name" value="FAD/NAD(P)-binding domain"/>
    <property type="match status" value="1"/>
</dbReference>
<dbReference type="EMBL" id="JACIIV010000002">
    <property type="protein sequence ID" value="MBB6226178.1"/>
    <property type="molecule type" value="Genomic_DNA"/>
</dbReference>
<evidence type="ECO:0000256" key="3">
    <source>
        <dbReference type="ARBA" id="ARBA00012535"/>
    </source>
</evidence>
<evidence type="ECO:0000256" key="5">
    <source>
        <dbReference type="ARBA" id="ARBA00023070"/>
    </source>
</evidence>
<dbReference type="GO" id="GO:0009851">
    <property type="term" value="P:auxin biosynthetic process"/>
    <property type="evidence" value="ECO:0007669"/>
    <property type="project" value="UniProtKB-KW"/>
</dbReference>
<comment type="catalytic activity">
    <reaction evidence="6">
        <text>L-tryptophan + O2 = indole-3-acetamide + CO2 + H2O</text>
        <dbReference type="Rhea" id="RHEA:16165"/>
        <dbReference type="ChEBI" id="CHEBI:15377"/>
        <dbReference type="ChEBI" id="CHEBI:15379"/>
        <dbReference type="ChEBI" id="CHEBI:16031"/>
        <dbReference type="ChEBI" id="CHEBI:16526"/>
        <dbReference type="ChEBI" id="CHEBI:57912"/>
        <dbReference type="EC" id="1.13.12.3"/>
    </reaction>
</comment>
<comment type="caution">
    <text evidence="8">The sequence shown here is derived from an EMBL/GenBank/DDBJ whole genome shotgun (WGS) entry which is preliminary data.</text>
</comment>
<name>A0A841LAY7_9SPHN</name>
<organism evidence="8 9">
    <name type="scientific">Polymorphobacter multimanifer</name>
    <dbReference type="NCBI Taxonomy" id="1070431"/>
    <lineage>
        <taxon>Bacteria</taxon>
        <taxon>Pseudomonadati</taxon>
        <taxon>Pseudomonadota</taxon>
        <taxon>Alphaproteobacteria</taxon>
        <taxon>Sphingomonadales</taxon>
        <taxon>Sphingosinicellaceae</taxon>
        <taxon>Polymorphobacter</taxon>
    </lineage>
</organism>
<dbReference type="InterPro" id="IPR002937">
    <property type="entry name" value="Amino_oxidase"/>
</dbReference>
<proteinExistence type="inferred from homology"/>
<dbReference type="PANTHER" id="PTHR10742:SF410">
    <property type="entry name" value="LYSINE-SPECIFIC HISTONE DEMETHYLASE 2"/>
    <property type="match status" value="1"/>
</dbReference>
<gene>
    <name evidence="8" type="ORF">FHS79_000331</name>
</gene>
<dbReference type="InterPro" id="IPR050281">
    <property type="entry name" value="Flavin_monoamine_oxidase"/>
</dbReference>
<evidence type="ECO:0000256" key="6">
    <source>
        <dbReference type="ARBA" id="ARBA00047321"/>
    </source>
</evidence>
<accession>A0A841LAY7</accession>
<evidence type="ECO:0000313" key="8">
    <source>
        <dbReference type="EMBL" id="MBB6226178.1"/>
    </source>
</evidence>
<dbReference type="AlphaFoldDB" id="A0A841LAY7"/>
<evidence type="ECO:0000259" key="7">
    <source>
        <dbReference type="Pfam" id="PF01593"/>
    </source>
</evidence>
<evidence type="ECO:0000256" key="4">
    <source>
        <dbReference type="ARBA" id="ARBA00017871"/>
    </source>
</evidence>
<protein>
    <recommendedName>
        <fullName evidence="4">Tryptophan 2-monooxygenase</fullName>
        <ecNumber evidence="3">1.13.12.3</ecNumber>
    </recommendedName>
</protein>
<keyword evidence="9" id="KW-1185">Reference proteome</keyword>
<evidence type="ECO:0000313" key="9">
    <source>
        <dbReference type="Proteomes" id="UP000538147"/>
    </source>
</evidence>
<evidence type="ECO:0000256" key="1">
    <source>
        <dbReference type="ARBA" id="ARBA00004814"/>
    </source>
</evidence>
<dbReference type="Gene3D" id="3.50.50.60">
    <property type="entry name" value="FAD/NAD(P)-binding domain"/>
    <property type="match status" value="1"/>
</dbReference>
<dbReference type="Pfam" id="PF01593">
    <property type="entry name" value="Amino_oxidase"/>
    <property type="match status" value="1"/>
</dbReference>
<dbReference type="EC" id="1.13.12.3" evidence="3"/>
<reference evidence="8 9" key="1">
    <citation type="submission" date="2020-08" db="EMBL/GenBank/DDBJ databases">
        <title>Genomic Encyclopedia of Type Strains, Phase IV (KMG-IV): sequencing the most valuable type-strain genomes for metagenomic binning, comparative biology and taxonomic classification.</title>
        <authorList>
            <person name="Goeker M."/>
        </authorList>
    </citation>
    <scope>NUCLEOTIDE SEQUENCE [LARGE SCALE GENOMIC DNA]</scope>
    <source>
        <strain evidence="8 9">DSM 102189</strain>
    </source>
</reference>
<comment type="pathway">
    <text evidence="1">Plant hormone metabolism; auxin biosynthesis.</text>
</comment>
<keyword evidence="5" id="KW-0073">Auxin biosynthesis</keyword>
<dbReference type="PANTHER" id="PTHR10742">
    <property type="entry name" value="FLAVIN MONOAMINE OXIDASE"/>
    <property type="match status" value="1"/>
</dbReference>
<comment type="similarity">
    <text evidence="2">Belongs to the tryptophan 2-monooxygenase family.</text>
</comment>
<dbReference type="GO" id="GO:0050361">
    <property type="term" value="F:tryptophan 2-monooxygenase activity"/>
    <property type="evidence" value="ECO:0007669"/>
    <property type="project" value="UniProtKB-EC"/>
</dbReference>
<dbReference type="InterPro" id="IPR036188">
    <property type="entry name" value="FAD/NAD-bd_sf"/>
</dbReference>